<dbReference type="EnsemblPlants" id="OMERI05G01950.1">
    <property type="protein sequence ID" value="OMERI05G01950.1"/>
    <property type="gene ID" value="OMERI05G01950"/>
</dbReference>
<proteinExistence type="predicted"/>
<reference evidence="2" key="1">
    <citation type="submission" date="2015-04" db="UniProtKB">
        <authorList>
            <consortium name="EnsemblPlants"/>
        </authorList>
    </citation>
    <scope>IDENTIFICATION</scope>
</reference>
<keyword evidence="3" id="KW-1185">Reference proteome</keyword>
<evidence type="ECO:0000256" key="1">
    <source>
        <dbReference type="SAM" id="MobiDB-lite"/>
    </source>
</evidence>
<name>A0A0E0DLE9_9ORYZ</name>
<dbReference type="Gramene" id="OMERI05G01950.1">
    <property type="protein sequence ID" value="OMERI05G01950.1"/>
    <property type="gene ID" value="OMERI05G01950"/>
</dbReference>
<dbReference type="HOGENOM" id="CLU_2458557_0_0_1"/>
<evidence type="ECO:0000313" key="2">
    <source>
        <dbReference type="EnsemblPlants" id="OMERI05G01950.1"/>
    </source>
</evidence>
<reference evidence="2" key="2">
    <citation type="submission" date="2018-05" db="EMBL/GenBank/DDBJ databases">
        <title>OmerRS3 (Oryza meridionalis Reference Sequence Version 3).</title>
        <authorList>
            <person name="Zhang J."/>
            <person name="Kudrna D."/>
            <person name="Lee S."/>
            <person name="Talag J."/>
            <person name="Welchert J."/>
            <person name="Wing R.A."/>
        </authorList>
    </citation>
    <scope>NUCLEOTIDE SEQUENCE [LARGE SCALE GENOMIC DNA]</scope>
    <source>
        <strain evidence="2">cv. OR44</strain>
    </source>
</reference>
<dbReference type="AlphaFoldDB" id="A0A0E0DLE9"/>
<sequence>MRHRRAPRRDRGSRCPGARSGSWAPNAATSGGEGPAAVLAAARFPAASGGGEAEGGRWGWCGGGGWVASRVAPALGVTWKGKRCIWVCA</sequence>
<evidence type="ECO:0000313" key="3">
    <source>
        <dbReference type="Proteomes" id="UP000008021"/>
    </source>
</evidence>
<protein>
    <submittedName>
        <fullName evidence="2">Uncharacterized protein</fullName>
    </submittedName>
</protein>
<accession>A0A0E0DLE9</accession>
<dbReference type="Proteomes" id="UP000008021">
    <property type="component" value="Chromosome 5"/>
</dbReference>
<organism evidence="2">
    <name type="scientific">Oryza meridionalis</name>
    <dbReference type="NCBI Taxonomy" id="40149"/>
    <lineage>
        <taxon>Eukaryota</taxon>
        <taxon>Viridiplantae</taxon>
        <taxon>Streptophyta</taxon>
        <taxon>Embryophyta</taxon>
        <taxon>Tracheophyta</taxon>
        <taxon>Spermatophyta</taxon>
        <taxon>Magnoliopsida</taxon>
        <taxon>Liliopsida</taxon>
        <taxon>Poales</taxon>
        <taxon>Poaceae</taxon>
        <taxon>BOP clade</taxon>
        <taxon>Oryzoideae</taxon>
        <taxon>Oryzeae</taxon>
        <taxon>Oryzinae</taxon>
        <taxon>Oryza</taxon>
    </lineage>
</organism>
<feature type="region of interest" description="Disordered" evidence="1">
    <location>
        <begin position="1"/>
        <end position="34"/>
    </location>
</feature>